<dbReference type="Pfam" id="PF13620">
    <property type="entry name" value="CarboxypepD_reg"/>
    <property type="match status" value="1"/>
</dbReference>
<dbReference type="KEGG" id="mpd:MCP_2702"/>
<dbReference type="STRING" id="304371.MCP_2702"/>
<keyword evidence="2" id="KW-0812">Transmembrane</keyword>
<protein>
    <recommendedName>
        <fullName evidence="5">Carboxypeptidase regulatory-like domain-containing protein</fullName>
    </recommendedName>
</protein>
<sequence>MLMSEKKRSMGVGGINVHKFYKTATILLLLIVISLPCMGSASAAGHDNSTDNQSITPTPGISVTPTPVPTPAPRKVFNTATAGWSVDHESITVSNTGKPITIIAWIEERSQSVTISVGANESLTVSTPSIEAQNGQVVTFGFEAYENGTLIDSYTKTIAVITSPTPSALPPESASIAGVVVDESTGKAVSGATITFRSVSYEKTYPPVKTGSDGSFTSPKMYPDVYTMTISASGYQPASLTTNGKITGDATVAAIGIKSISVATTTPTPTPTVNPIDSWVSLMYNPALCVGTVSSLIAVIAGSIGIYEWMERKRREREGLSGQKKDDGPKPPKI</sequence>
<reference evidence="3 4" key="2">
    <citation type="journal article" date="2008" name="Int. J. Syst. Evol. Microbiol.">
        <title>Methanocella paludicola gen. nov., sp. nov., a methane-producing archaeon, the first isolate of the lineage 'Rice Cluster I', and proposal of the new archaeal order Methanocellales ord. nov.</title>
        <authorList>
            <person name="Sakai S."/>
            <person name="Imachi H."/>
            <person name="Hanada S."/>
            <person name="Ohashi A."/>
            <person name="Harada H."/>
            <person name="Kamagata Y."/>
        </authorList>
    </citation>
    <scope>NUCLEOTIDE SEQUENCE [LARGE SCALE GENOMIC DNA]</scope>
    <source>
        <strain evidence="4">DSM 17711 / JCM 13418 / NBRC 101707 / SANAE</strain>
    </source>
</reference>
<name>D1Z252_METPS</name>
<dbReference type="InterPro" id="IPR008969">
    <property type="entry name" value="CarboxyPept-like_regulatory"/>
</dbReference>
<evidence type="ECO:0008006" key="5">
    <source>
        <dbReference type="Google" id="ProtNLM"/>
    </source>
</evidence>
<proteinExistence type="predicted"/>
<evidence type="ECO:0000256" key="1">
    <source>
        <dbReference type="SAM" id="MobiDB-lite"/>
    </source>
</evidence>
<reference evidence="3 4" key="1">
    <citation type="journal article" date="2007" name="Appl. Environ. Microbiol.">
        <title>Isolation of key methanogens for global methane emission from rice paddy fields: a novel isolate affiliated with the clone cluster rice cluster I.</title>
        <authorList>
            <person name="Sakai S."/>
            <person name="Imachi H."/>
            <person name="Sekiguchi Y."/>
            <person name="Ohashi A."/>
            <person name="Harada H."/>
            <person name="Kamagata Y."/>
        </authorList>
    </citation>
    <scope>NUCLEOTIDE SEQUENCE [LARGE SCALE GENOMIC DNA]</scope>
    <source>
        <strain evidence="4">DSM 17711 / JCM 13418 / NBRC 101707 / SANAE</strain>
    </source>
</reference>
<dbReference type="SUPFAM" id="SSF49464">
    <property type="entry name" value="Carboxypeptidase regulatory domain-like"/>
    <property type="match status" value="1"/>
</dbReference>
<feature type="region of interest" description="Disordered" evidence="1">
    <location>
        <begin position="43"/>
        <end position="70"/>
    </location>
</feature>
<dbReference type="Proteomes" id="UP000001882">
    <property type="component" value="Chromosome"/>
</dbReference>
<evidence type="ECO:0000313" key="4">
    <source>
        <dbReference type="Proteomes" id="UP000001882"/>
    </source>
</evidence>
<evidence type="ECO:0000313" key="3">
    <source>
        <dbReference type="EMBL" id="BAI62774.1"/>
    </source>
</evidence>
<feature type="region of interest" description="Disordered" evidence="1">
    <location>
        <begin position="315"/>
        <end position="334"/>
    </location>
</feature>
<evidence type="ECO:0000256" key="2">
    <source>
        <dbReference type="SAM" id="Phobius"/>
    </source>
</evidence>
<dbReference type="SMR" id="D1Z252"/>
<accession>D1Z252</accession>
<feature type="transmembrane region" description="Helical" evidence="2">
    <location>
        <begin position="283"/>
        <end position="307"/>
    </location>
</feature>
<reference evidence="4" key="3">
    <citation type="journal article" date="2011" name="PLoS ONE">
        <title>Genome sequence of a mesophilic hydrogenotrophic methanogen Methanocella paludicola, the first cultivated representative of the order Methanocellales.</title>
        <authorList>
            <person name="Sakai S."/>
            <person name="Takaki Y."/>
            <person name="Shimamura S."/>
            <person name="Sekine M."/>
            <person name="Tajima T."/>
            <person name="Kosugi H."/>
            <person name="Ichikawa N."/>
            <person name="Tasumi E."/>
            <person name="Hiraki A.T."/>
            <person name="Shimizu A."/>
            <person name="Kato Y."/>
            <person name="Nishiko R."/>
            <person name="Mori K."/>
            <person name="Fujita N."/>
            <person name="Imachi H."/>
            <person name="Takai K."/>
        </authorList>
    </citation>
    <scope>NUCLEOTIDE SEQUENCE [LARGE SCALE GENOMIC DNA]</scope>
    <source>
        <strain evidence="4">DSM 17711 / JCM 13418 / NBRC 101707 / SANAE</strain>
    </source>
</reference>
<organism evidence="3 4">
    <name type="scientific">Methanocella paludicola (strain DSM 17711 / JCM 13418 / NBRC 101707 / SANAE)</name>
    <dbReference type="NCBI Taxonomy" id="304371"/>
    <lineage>
        <taxon>Archaea</taxon>
        <taxon>Methanobacteriati</taxon>
        <taxon>Methanobacteriota</taxon>
        <taxon>Stenosarchaea group</taxon>
        <taxon>Methanomicrobia</taxon>
        <taxon>Methanocellales</taxon>
        <taxon>Methanocellaceae</taxon>
        <taxon>Methanocella</taxon>
    </lineage>
</organism>
<keyword evidence="2" id="KW-1133">Transmembrane helix</keyword>
<dbReference type="EMBL" id="AP011532">
    <property type="protein sequence ID" value="BAI62774.1"/>
    <property type="molecule type" value="Genomic_DNA"/>
</dbReference>
<dbReference type="InParanoid" id="D1Z252"/>
<keyword evidence="4" id="KW-1185">Reference proteome</keyword>
<gene>
    <name evidence="3" type="ordered locus">MCP_2702</name>
</gene>
<keyword evidence="2" id="KW-0472">Membrane</keyword>
<dbReference type="AlphaFoldDB" id="D1Z252"/>
<feature type="compositionally biased region" description="Low complexity" evidence="1">
    <location>
        <begin position="54"/>
        <end position="65"/>
    </location>
</feature>
<dbReference type="Gene3D" id="2.60.40.1120">
    <property type="entry name" value="Carboxypeptidase-like, regulatory domain"/>
    <property type="match status" value="1"/>
</dbReference>